<evidence type="ECO:0000256" key="1">
    <source>
        <dbReference type="ARBA" id="ARBA00001947"/>
    </source>
</evidence>
<dbReference type="CDD" id="cd06164">
    <property type="entry name" value="S2P-M50_SpoIVFB_CBS"/>
    <property type="match status" value="1"/>
</dbReference>
<keyword evidence="8" id="KW-0862">Zinc</keyword>
<evidence type="ECO:0000256" key="6">
    <source>
        <dbReference type="ARBA" id="ARBA00022723"/>
    </source>
</evidence>
<feature type="non-terminal residue" evidence="15">
    <location>
        <position position="1"/>
    </location>
</feature>
<proteinExistence type="inferred from homology"/>
<keyword evidence="4" id="KW-0645">Protease</keyword>
<feature type="transmembrane region" description="Helical" evidence="13">
    <location>
        <begin position="96"/>
        <end position="123"/>
    </location>
</feature>
<evidence type="ECO:0000259" key="14">
    <source>
        <dbReference type="Pfam" id="PF02163"/>
    </source>
</evidence>
<dbReference type="PANTHER" id="PTHR39188">
    <property type="entry name" value="MEMBRANE-ASSOCIATED ZINC METALLOPROTEASE M50B"/>
    <property type="match status" value="1"/>
</dbReference>
<feature type="domain" description="Peptidase M50" evidence="14">
    <location>
        <begin position="45"/>
        <end position="196"/>
    </location>
</feature>
<feature type="transmembrane region" description="Helical" evidence="13">
    <location>
        <begin position="37"/>
        <end position="56"/>
    </location>
</feature>
<evidence type="ECO:0000256" key="2">
    <source>
        <dbReference type="ARBA" id="ARBA00004141"/>
    </source>
</evidence>
<organism evidence="15">
    <name type="scientific">marine metagenome</name>
    <dbReference type="NCBI Taxonomy" id="408172"/>
    <lineage>
        <taxon>unclassified sequences</taxon>
        <taxon>metagenomes</taxon>
        <taxon>ecological metagenomes</taxon>
    </lineage>
</organism>
<dbReference type="EMBL" id="UINC01061865">
    <property type="protein sequence ID" value="SVB87886.1"/>
    <property type="molecule type" value="Genomic_DNA"/>
</dbReference>
<dbReference type="GO" id="GO:0006508">
    <property type="term" value="P:proteolysis"/>
    <property type="evidence" value="ECO:0007669"/>
    <property type="project" value="UniProtKB-KW"/>
</dbReference>
<evidence type="ECO:0000256" key="4">
    <source>
        <dbReference type="ARBA" id="ARBA00022670"/>
    </source>
</evidence>
<dbReference type="Pfam" id="PF02163">
    <property type="entry name" value="Peptidase_M50"/>
    <property type="match status" value="1"/>
</dbReference>
<evidence type="ECO:0000256" key="8">
    <source>
        <dbReference type="ARBA" id="ARBA00022833"/>
    </source>
</evidence>
<protein>
    <recommendedName>
        <fullName evidence="14">Peptidase M50 domain-containing protein</fullName>
    </recommendedName>
</protein>
<dbReference type="GO" id="GO:0008237">
    <property type="term" value="F:metallopeptidase activity"/>
    <property type="evidence" value="ECO:0007669"/>
    <property type="project" value="UniProtKB-KW"/>
</dbReference>
<evidence type="ECO:0000256" key="12">
    <source>
        <dbReference type="SAM" id="MobiDB-lite"/>
    </source>
</evidence>
<sequence length="319" mass="34155">VASTQLFKAFGIPVRAHWSFWLVAFVLAMQFEGALQGGLIVSLLLIACFYGCLLLHELGHCLTARRYGINTREIKMTMLGGMAMFESSPRVPRQELLITAAGPLVNFVIAGLLFAGQSLAFGLPSFNSSSSLPFGLSFEAWESGFFFALMSLNLLLGIFNLLPGFPMDGGRILRALLALKLPYLKATHIAVRVGQLVGAGLILLPVLSSWGGIITALIGLMVIFLAQAELMRVRAEEALKQGSATLNRLFGGLFGGQAPGGGNGRSWGFTFGGPPPGGTEAEPSSPEPPSPPRDDSDCVIDMDPDGKVRKVWRKDESDD</sequence>
<comment type="subcellular location">
    <subcellularLocation>
        <location evidence="2">Membrane</location>
        <topology evidence="2">Multi-pass membrane protein</topology>
    </subcellularLocation>
</comment>
<keyword evidence="10" id="KW-0482">Metalloprotease</keyword>
<dbReference type="GO" id="GO:0046872">
    <property type="term" value="F:metal ion binding"/>
    <property type="evidence" value="ECO:0007669"/>
    <property type="project" value="UniProtKB-KW"/>
</dbReference>
<evidence type="ECO:0000313" key="15">
    <source>
        <dbReference type="EMBL" id="SVB87886.1"/>
    </source>
</evidence>
<comment type="cofactor">
    <cofactor evidence="1">
        <name>Zn(2+)</name>
        <dbReference type="ChEBI" id="CHEBI:29105"/>
    </cofactor>
</comment>
<comment type="similarity">
    <text evidence="3">Belongs to the peptidase M50B family.</text>
</comment>
<keyword evidence="5 13" id="KW-0812">Transmembrane</keyword>
<keyword evidence="9 13" id="KW-1133">Transmembrane helix</keyword>
<evidence type="ECO:0000256" key="9">
    <source>
        <dbReference type="ARBA" id="ARBA00022989"/>
    </source>
</evidence>
<name>A0A382HKQ6_9ZZZZ</name>
<evidence type="ECO:0000256" key="13">
    <source>
        <dbReference type="SAM" id="Phobius"/>
    </source>
</evidence>
<keyword evidence="6" id="KW-0479">Metal-binding</keyword>
<dbReference type="InterPro" id="IPR008915">
    <property type="entry name" value="Peptidase_M50"/>
</dbReference>
<evidence type="ECO:0000256" key="11">
    <source>
        <dbReference type="ARBA" id="ARBA00023136"/>
    </source>
</evidence>
<dbReference type="AlphaFoldDB" id="A0A382HKQ6"/>
<evidence type="ECO:0000256" key="5">
    <source>
        <dbReference type="ARBA" id="ARBA00022692"/>
    </source>
</evidence>
<feature type="compositionally biased region" description="Basic and acidic residues" evidence="12">
    <location>
        <begin position="304"/>
        <end position="319"/>
    </location>
</feature>
<reference evidence="15" key="1">
    <citation type="submission" date="2018-05" db="EMBL/GenBank/DDBJ databases">
        <authorList>
            <person name="Lanie J.A."/>
            <person name="Ng W.-L."/>
            <person name="Kazmierczak K.M."/>
            <person name="Andrzejewski T.M."/>
            <person name="Davidsen T.M."/>
            <person name="Wayne K.J."/>
            <person name="Tettelin H."/>
            <person name="Glass J.I."/>
            <person name="Rusch D."/>
            <person name="Podicherti R."/>
            <person name="Tsui H.-C.T."/>
            <person name="Winkler M.E."/>
        </authorList>
    </citation>
    <scope>NUCLEOTIDE SEQUENCE</scope>
</reference>
<evidence type="ECO:0000256" key="10">
    <source>
        <dbReference type="ARBA" id="ARBA00023049"/>
    </source>
</evidence>
<gene>
    <name evidence="15" type="ORF">METZ01_LOCUS240740</name>
</gene>
<keyword evidence="7" id="KW-0378">Hydrolase</keyword>
<evidence type="ECO:0000256" key="7">
    <source>
        <dbReference type="ARBA" id="ARBA00022801"/>
    </source>
</evidence>
<feature type="transmembrane region" description="Helical" evidence="13">
    <location>
        <begin position="210"/>
        <end position="230"/>
    </location>
</feature>
<feature type="transmembrane region" description="Helical" evidence="13">
    <location>
        <begin position="143"/>
        <end position="162"/>
    </location>
</feature>
<dbReference type="PANTHER" id="PTHR39188:SF3">
    <property type="entry name" value="STAGE IV SPORULATION PROTEIN FB"/>
    <property type="match status" value="1"/>
</dbReference>
<dbReference type="GO" id="GO:0016020">
    <property type="term" value="C:membrane"/>
    <property type="evidence" value="ECO:0007669"/>
    <property type="project" value="UniProtKB-SubCell"/>
</dbReference>
<feature type="transmembrane region" description="Helical" evidence="13">
    <location>
        <begin position="12"/>
        <end position="31"/>
    </location>
</feature>
<accession>A0A382HKQ6</accession>
<keyword evidence="11 13" id="KW-0472">Membrane</keyword>
<feature type="region of interest" description="Disordered" evidence="12">
    <location>
        <begin position="264"/>
        <end position="319"/>
    </location>
</feature>
<evidence type="ECO:0000256" key="3">
    <source>
        <dbReference type="ARBA" id="ARBA00007931"/>
    </source>
</evidence>